<dbReference type="Proteomes" id="UP000184139">
    <property type="component" value="Unassembled WGS sequence"/>
</dbReference>
<dbReference type="InterPro" id="IPR002560">
    <property type="entry name" value="Transposase_DDE"/>
</dbReference>
<reference evidence="2 3" key="1">
    <citation type="submission" date="2016-11" db="EMBL/GenBank/DDBJ databases">
        <authorList>
            <person name="Jaros S."/>
            <person name="Januszkiewicz K."/>
            <person name="Wedrychowicz H."/>
        </authorList>
    </citation>
    <scope>NUCLEOTIDE SEQUENCE [LARGE SCALE GENOMIC DNA]</scope>
    <source>
        <strain evidence="2 3">DSM 9705</strain>
    </source>
</reference>
<evidence type="ECO:0000259" key="1">
    <source>
        <dbReference type="Pfam" id="PF01610"/>
    </source>
</evidence>
<proteinExistence type="predicted"/>
<name>A0A1M5WYK6_9BACT</name>
<organism evidence="2 3">
    <name type="scientific">Desulfofustis glycolicus DSM 9705</name>
    <dbReference type="NCBI Taxonomy" id="1121409"/>
    <lineage>
        <taxon>Bacteria</taxon>
        <taxon>Pseudomonadati</taxon>
        <taxon>Thermodesulfobacteriota</taxon>
        <taxon>Desulfobulbia</taxon>
        <taxon>Desulfobulbales</taxon>
        <taxon>Desulfocapsaceae</taxon>
        <taxon>Desulfofustis</taxon>
    </lineage>
</organism>
<protein>
    <submittedName>
        <fullName evidence="2">Transposase</fullName>
    </submittedName>
</protein>
<keyword evidence="3" id="KW-1185">Reference proteome</keyword>
<dbReference type="STRING" id="1121409.SAMN02745124_02622"/>
<dbReference type="EMBL" id="FQXS01000015">
    <property type="protein sequence ID" value="SHH92432.1"/>
    <property type="molecule type" value="Genomic_DNA"/>
</dbReference>
<accession>A0A1M5WYK6</accession>
<dbReference type="InterPro" id="IPR047951">
    <property type="entry name" value="Transpos_ISL3"/>
</dbReference>
<dbReference type="PANTHER" id="PTHR33498:SF1">
    <property type="entry name" value="TRANSPOSASE FOR INSERTION SEQUENCE ELEMENT IS1557"/>
    <property type="match status" value="1"/>
</dbReference>
<evidence type="ECO:0000313" key="3">
    <source>
        <dbReference type="Proteomes" id="UP000184139"/>
    </source>
</evidence>
<dbReference type="PANTHER" id="PTHR33498">
    <property type="entry name" value="TRANSPOSASE FOR INSERTION SEQUENCE ELEMENT IS1557"/>
    <property type="match status" value="1"/>
</dbReference>
<dbReference type="Pfam" id="PF01610">
    <property type="entry name" value="DDE_Tnp_ISL3"/>
    <property type="match status" value="1"/>
</dbReference>
<feature type="domain" description="Transposase IS204/IS1001/IS1096/IS1165 DDE" evidence="1">
    <location>
        <begin position="1"/>
        <end position="74"/>
    </location>
</feature>
<dbReference type="AlphaFoldDB" id="A0A1M5WYK6"/>
<evidence type="ECO:0000313" key="2">
    <source>
        <dbReference type="EMBL" id="SHH92432.1"/>
    </source>
</evidence>
<gene>
    <name evidence="2" type="ORF">SAMN02745124_02622</name>
</gene>
<sequence>MDMSLAYIYAVTDYLPDATIVFDHFHLVKLFNEKLTVFRRDLQRVAKETGKKVLKGTRRLLLKNPKNLKVERNEK</sequence>